<accession>A0A7G6E5Z6</accession>
<dbReference type="PANTHER" id="PTHR43701:SF2">
    <property type="entry name" value="MEMBRANE TRANSPORTER PROTEIN YJNA-RELATED"/>
    <property type="match status" value="1"/>
</dbReference>
<keyword evidence="6" id="KW-1003">Cell membrane</keyword>
<keyword evidence="8" id="KW-1185">Reference proteome</keyword>
<sequence>MLIYIIGLFMGILSGLAIGGGTLLVPALVLFMGTNQHVAQGVCLASFIPTAVVAVITHYRQGNVKVQLALCLTVGALVGAVIGSTLANKVDAQLLRKIFGFFLIAMGIYEFFGKPKES</sequence>
<protein>
    <recommendedName>
        <fullName evidence="6">Probable membrane transporter protein</fullName>
    </recommendedName>
</protein>
<dbReference type="GO" id="GO:0005886">
    <property type="term" value="C:plasma membrane"/>
    <property type="evidence" value="ECO:0007669"/>
    <property type="project" value="UniProtKB-SubCell"/>
</dbReference>
<dbReference type="Pfam" id="PF01925">
    <property type="entry name" value="TauE"/>
    <property type="match status" value="1"/>
</dbReference>
<evidence type="ECO:0000256" key="5">
    <source>
        <dbReference type="ARBA" id="ARBA00023136"/>
    </source>
</evidence>
<dbReference type="EMBL" id="CP045798">
    <property type="protein sequence ID" value="QNB47500.1"/>
    <property type="molecule type" value="Genomic_DNA"/>
</dbReference>
<feature type="transmembrane region" description="Helical" evidence="6">
    <location>
        <begin position="7"/>
        <end position="32"/>
    </location>
</feature>
<evidence type="ECO:0000256" key="6">
    <source>
        <dbReference type="RuleBase" id="RU363041"/>
    </source>
</evidence>
<keyword evidence="3 6" id="KW-0812">Transmembrane</keyword>
<dbReference type="KEGG" id="tfr:BR63_15135"/>
<dbReference type="PANTHER" id="PTHR43701">
    <property type="entry name" value="MEMBRANE TRANSPORTER PROTEIN MJ0441-RELATED"/>
    <property type="match status" value="1"/>
</dbReference>
<evidence type="ECO:0000256" key="3">
    <source>
        <dbReference type="ARBA" id="ARBA00022692"/>
    </source>
</evidence>
<proteinExistence type="inferred from homology"/>
<name>A0A7G6E5Z6_THEFR</name>
<evidence type="ECO:0000313" key="8">
    <source>
        <dbReference type="Proteomes" id="UP000515847"/>
    </source>
</evidence>
<evidence type="ECO:0000256" key="2">
    <source>
        <dbReference type="ARBA" id="ARBA00009142"/>
    </source>
</evidence>
<dbReference type="AlphaFoldDB" id="A0A7G6E5Z6"/>
<dbReference type="InterPro" id="IPR051598">
    <property type="entry name" value="TSUP/Inactive_protease-like"/>
</dbReference>
<comment type="similarity">
    <text evidence="2 6">Belongs to the 4-toluene sulfonate uptake permease (TSUP) (TC 2.A.102) family.</text>
</comment>
<comment type="subcellular location">
    <subcellularLocation>
        <location evidence="6">Cell membrane</location>
        <topology evidence="6">Multi-pass membrane protein</topology>
    </subcellularLocation>
    <subcellularLocation>
        <location evidence="1">Membrane</location>
        <topology evidence="1">Multi-pass membrane protein</topology>
    </subcellularLocation>
</comment>
<keyword evidence="4 6" id="KW-1133">Transmembrane helix</keyword>
<dbReference type="InterPro" id="IPR002781">
    <property type="entry name" value="TM_pro_TauE-like"/>
</dbReference>
<evidence type="ECO:0000313" key="7">
    <source>
        <dbReference type="EMBL" id="QNB47500.1"/>
    </source>
</evidence>
<keyword evidence="5 6" id="KW-0472">Membrane</keyword>
<organism evidence="7 8">
    <name type="scientific">Thermanaerosceptrum fracticalcis</name>
    <dbReference type="NCBI Taxonomy" id="1712410"/>
    <lineage>
        <taxon>Bacteria</taxon>
        <taxon>Bacillati</taxon>
        <taxon>Bacillota</taxon>
        <taxon>Clostridia</taxon>
        <taxon>Eubacteriales</taxon>
        <taxon>Peptococcaceae</taxon>
        <taxon>Thermanaerosceptrum</taxon>
    </lineage>
</organism>
<gene>
    <name evidence="7" type="ORF">BR63_15135</name>
</gene>
<reference evidence="7 8" key="1">
    <citation type="journal article" date="2019" name="Front. Microbiol.">
        <title>Thermoanaerosceptrum fracticalcis gen. nov. sp. nov., a Novel Fumarate-Fermenting Microorganism From a Deep Fractured Carbonate Aquifer of the US Great Basin.</title>
        <authorList>
            <person name="Hamilton-Brehm S.D."/>
            <person name="Stewart L.E."/>
            <person name="Zavarin M."/>
            <person name="Caldwell M."/>
            <person name="Lawson P.A."/>
            <person name="Onstott T.C."/>
            <person name="Grzymski J."/>
            <person name="Neveux I."/>
            <person name="Lollar B.S."/>
            <person name="Russell C.E."/>
            <person name="Moser D.P."/>
        </authorList>
    </citation>
    <scope>NUCLEOTIDE SEQUENCE [LARGE SCALE GENOMIC DNA]</scope>
    <source>
        <strain evidence="7 8">DRI-13</strain>
    </source>
</reference>
<evidence type="ECO:0000256" key="1">
    <source>
        <dbReference type="ARBA" id="ARBA00004141"/>
    </source>
</evidence>
<evidence type="ECO:0000256" key="4">
    <source>
        <dbReference type="ARBA" id="ARBA00022989"/>
    </source>
</evidence>
<feature type="transmembrane region" description="Helical" evidence="6">
    <location>
        <begin position="38"/>
        <end position="56"/>
    </location>
</feature>
<dbReference type="OrthoDB" id="25340at2"/>
<dbReference type="RefSeq" id="WP_034423454.1">
    <property type="nucleotide sequence ID" value="NZ_CP045798.1"/>
</dbReference>
<feature type="transmembrane region" description="Helical" evidence="6">
    <location>
        <begin position="94"/>
        <end position="112"/>
    </location>
</feature>
<feature type="transmembrane region" description="Helical" evidence="6">
    <location>
        <begin position="68"/>
        <end position="88"/>
    </location>
</feature>
<dbReference type="Proteomes" id="UP000515847">
    <property type="component" value="Chromosome"/>
</dbReference>